<dbReference type="RefSeq" id="WP_207974927.1">
    <property type="nucleotide sequence ID" value="NZ_JAGDEL010000001.1"/>
</dbReference>
<dbReference type="PANTHER" id="PTHR43744:SF12">
    <property type="entry name" value="ABC TRANSPORTER PERMEASE PROTEIN MG189-RELATED"/>
    <property type="match status" value="1"/>
</dbReference>
<dbReference type="Pfam" id="PF00528">
    <property type="entry name" value="BPD_transp_1"/>
    <property type="match status" value="1"/>
</dbReference>
<evidence type="ECO:0000313" key="9">
    <source>
        <dbReference type="EMBL" id="MBO1510258.1"/>
    </source>
</evidence>
<keyword evidence="2 7" id="KW-0813">Transport</keyword>
<keyword evidence="5 7" id="KW-1133">Transmembrane helix</keyword>
<keyword evidence="4 7" id="KW-0812">Transmembrane</keyword>
<feature type="domain" description="ABC transmembrane type-1" evidence="8">
    <location>
        <begin position="93"/>
        <end position="283"/>
    </location>
</feature>
<evidence type="ECO:0000256" key="7">
    <source>
        <dbReference type="RuleBase" id="RU363032"/>
    </source>
</evidence>
<evidence type="ECO:0000256" key="6">
    <source>
        <dbReference type="ARBA" id="ARBA00023136"/>
    </source>
</evidence>
<evidence type="ECO:0000256" key="3">
    <source>
        <dbReference type="ARBA" id="ARBA00022475"/>
    </source>
</evidence>
<feature type="transmembrane region" description="Helical" evidence="7">
    <location>
        <begin position="204"/>
        <end position="229"/>
    </location>
</feature>
<comment type="similarity">
    <text evidence="7">Belongs to the binding-protein-dependent transport system permease family.</text>
</comment>
<keyword evidence="10" id="KW-1185">Reference proteome</keyword>
<dbReference type="Proteomes" id="UP000663981">
    <property type="component" value="Unassembled WGS sequence"/>
</dbReference>
<keyword evidence="6 7" id="KW-0472">Membrane</keyword>
<dbReference type="CDD" id="cd06261">
    <property type="entry name" value="TM_PBP2"/>
    <property type="match status" value="1"/>
</dbReference>
<reference evidence="9 10" key="1">
    <citation type="submission" date="2021-03" db="EMBL/GenBank/DDBJ databases">
        <title>Whole genome sequence of Metabacillus bambusae BG109.</title>
        <authorList>
            <person name="Jeong J.W."/>
        </authorList>
    </citation>
    <scope>NUCLEOTIDE SEQUENCE [LARGE SCALE GENOMIC DNA]</scope>
    <source>
        <strain evidence="9 10">BG109</strain>
    </source>
</reference>
<keyword evidence="3" id="KW-1003">Cell membrane</keyword>
<protein>
    <submittedName>
        <fullName evidence="9">Carbohydrate ABC transporter permease</fullName>
    </submittedName>
</protein>
<feature type="transmembrane region" description="Helical" evidence="7">
    <location>
        <begin position="130"/>
        <end position="152"/>
    </location>
</feature>
<organism evidence="9 10">
    <name type="scientific">Metabacillus bambusae</name>
    <dbReference type="NCBI Taxonomy" id="2795218"/>
    <lineage>
        <taxon>Bacteria</taxon>
        <taxon>Bacillati</taxon>
        <taxon>Bacillota</taxon>
        <taxon>Bacilli</taxon>
        <taxon>Bacillales</taxon>
        <taxon>Bacillaceae</taxon>
        <taxon>Metabacillus</taxon>
    </lineage>
</organism>
<feature type="transmembrane region" description="Helical" evidence="7">
    <location>
        <begin position="164"/>
        <end position="183"/>
    </location>
</feature>
<dbReference type="PANTHER" id="PTHR43744">
    <property type="entry name" value="ABC TRANSPORTER PERMEASE PROTEIN MG189-RELATED-RELATED"/>
    <property type="match status" value="1"/>
</dbReference>
<comment type="subcellular location">
    <subcellularLocation>
        <location evidence="1 7">Cell membrane</location>
        <topology evidence="1 7">Multi-pass membrane protein</topology>
    </subcellularLocation>
</comment>
<proteinExistence type="inferred from homology"/>
<dbReference type="Gene3D" id="1.10.3720.10">
    <property type="entry name" value="MetI-like"/>
    <property type="match status" value="1"/>
</dbReference>
<dbReference type="PROSITE" id="PS50928">
    <property type="entry name" value="ABC_TM1"/>
    <property type="match status" value="1"/>
</dbReference>
<feature type="transmembrane region" description="Helical" evidence="7">
    <location>
        <begin position="97"/>
        <end position="118"/>
    </location>
</feature>
<evidence type="ECO:0000256" key="2">
    <source>
        <dbReference type="ARBA" id="ARBA00022448"/>
    </source>
</evidence>
<accession>A0ABS3MW70</accession>
<evidence type="ECO:0000313" key="10">
    <source>
        <dbReference type="Proteomes" id="UP000663981"/>
    </source>
</evidence>
<comment type="caution">
    <text evidence="9">The sequence shown here is derived from an EMBL/GenBank/DDBJ whole genome shotgun (WGS) entry which is preliminary data.</text>
</comment>
<evidence type="ECO:0000259" key="8">
    <source>
        <dbReference type="PROSITE" id="PS50928"/>
    </source>
</evidence>
<sequence>MATNDLEIDTRNKNIPTVVNSSLPRKRKRANILLHVLLTLGAITMVFPFLWTVLSSLKDISQIFLVPPKWIPNPLAWNNYPDSLQAMPFGKAYFNSFYITFIVVAATLITASMAAYAFAKIRFKGANIIFILFLSTMMIPKQVTMIPLYLIMDNIGWIDNHLSIIVPGALFNAFAVFLLRQFVMGIPRELEEAAIMDGAGYLRIYWNVILPLIRPALAAIGIFTFMGAWNSFIDPLIYLNTPELFTVPLLLNTFKGLYTAEWGLMMAGTTISVIPVLIIYIIAQKQIIEGVTLTGIKG</sequence>
<feature type="transmembrane region" description="Helical" evidence="7">
    <location>
        <begin position="262"/>
        <end position="283"/>
    </location>
</feature>
<name>A0ABS3MW70_9BACI</name>
<evidence type="ECO:0000256" key="1">
    <source>
        <dbReference type="ARBA" id="ARBA00004651"/>
    </source>
</evidence>
<evidence type="ECO:0000256" key="5">
    <source>
        <dbReference type="ARBA" id="ARBA00022989"/>
    </source>
</evidence>
<dbReference type="SUPFAM" id="SSF161098">
    <property type="entry name" value="MetI-like"/>
    <property type="match status" value="1"/>
</dbReference>
<dbReference type="EMBL" id="JAGDEL010000001">
    <property type="protein sequence ID" value="MBO1510258.1"/>
    <property type="molecule type" value="Genomic_DNA"/>
</dbReference>
<gene>
    <name evidence="9" type="ORF">I7822_00930</name>
</gene>
<evidence type="ECO:0000256" key="4">
    <source>
        <dbReference type="ARBA" id="ARBA00022692"/>
    </source>
</evidence>
<feature type="transmembrane region" description="Helical" evidence="7">
    <location>
        <begin position="32"/>
        <end position="51"/>
    </location>
</feature>
<dbReference type="InterPro" id="IPR035906">
    <property type="entry name" value="MetI-like_sf"/>
</dbReference>
<dbReference type="InterPro" id="IPR000515">
    <property type="entry name" value="MetI-like"/>
</dbReference>